<evidence type="ECO:0000259" key="6">
    <source>
        <dbReference type="Pfam" id="PF04116"/>
    </source>
</evidence>
<evidence type="ECO:0000256" key="3">
    <source>
        <dbReference type="ARBA" id="ARBA00022989"/>
    </source>
</evidence>
<accession>A0A9Q3UNS2</accession>
<dbReference type="GO" id="GO:0005506">
    <property type="term" value="F:iron ion binding"/>
    <property type="evidence" value="ECO:0007669"/>
    <property type="project" value="InterPro"/>
</dbReference>
<evidence type="ECO:0000256" key="5">
    <source>
        <dbReference type="SAM" id="Phobius"/>
    </source>
</evidence>
<evidence type="ECO:0000256" key="4">
    <source>
        <dbReference type="ARBA" id="ARBA00023136"/>
    </source>
</evidence>
<feature type="transmembrane region" description="Helical" evidence="5">
    <location>
        <begin position="87"/>
        <end position="104"/>
    </location>
</feature>
<dbReference type="InterPro" id="IPR006694">
    <property type="entry name" value="Fatty_acid_hydroxylase"/>
</dbReference>
<reference evidence="7" key="1">
    <citation type="submission" date="2021-10" db="EMBL/GenBank/DDBJ databases">
        <title>The diversity and Nitrogen Metabolism of Culturable Nitrate-Utilizing Bacteria Within the Oxygen Minimum Zone of the Changjiang (Yangtze River)Estuary.</title>
        <authorList>
            <person name="Zhang D."/>
            <person name="Zheng J."/>
            <person name="Liu S."/>
            <person name="He W."/>
        </authorList>
    </citation>
    <scope>NUCLEOTIDE SEQUENCE</scope>
    <source>
        <strain evidence="7">FXH-223</strain>
    </source>
</reference>
<dbReference type="RefSeq" id="WP_228233865.1">
    <property type="nucleotide sequence ID" value="NZ_ARXL01000093.1"/>
</dbReference>
<keyword evidence="2 5" id="KW-0812">Transmembrane</keyword>
<dbReference type="EMBL" id="JAJGNA010000009">
    <property type="protein sequence ID" value="MCC4308844.1"/>
    <property type="molecule type" value="Genomic_DNA"/>
</dbReference>
<keyword evidence="4 5" id="KW-0472">Membrane</keyword>
<evidence type="ECO:0000313" key="8">
    <source>
        <dbReference type="Proteomes" id="UP001108027"/>
    </source>
</evidence>
<dbReference type="AlphaFoldDB" id="A0A9Q3UNS2"/>
<feature type="transmembrane region" description="Helical" evidence="5">
    <location>
        <begin position="116"/>
        <end position="137"/>
    </location>
</feature>
<feature type="transmembrane region" description="Helical" evidence="5">
    <location>
        <begin position="21"/>
        <end position="46"/>
    </location>
</feature>
<feature type="transmembrane region" description="Helical" evidence="5">
    <location>
        <begin position="275"/>
        <end position="293"/>
    </location>
</feature>
<dbReference type="PANTHER" id="PTHR11863">
    <property type="entry name" value="STEROL DESATURASE"/>
    <property type="match status" value="1"/>
</dbReference>
<dbReference type="GO" id="GO:0008610">
    <property type="term" value="P:lipid biosynthetic process"/>
    <property type="evidence" value="ECO:0007669"/>
    <property type="project" value="InterPro"/>
</dbReference>
<dbReference type="GO" id="GO:0016491">
    <property type="term" value="F:oxidoreductase activity"/>
    <property type="evidence" value="ECO:0007669"/>
    <property type="project" value="InterPro"/>
</dbReference>
<organism evidence="7 8">
    <name type="scientific">Alloalcanivorax marinus</name>
    <dbReference type="NCBI Taxonomy" id="1177169"/>
    <lineage>
        <taxon>Bacteria</taxon>
        <taxon>Pseudomonadati</taxon>
        <taxon>Pseudomonadota</taxon>
        <taxon>Gammaproteobacteria</taxon>
        <taxon>Oceanospirillales</taxon>
        <taxon>Alcanivoracaceae</taxon>
        <taxon>Alloalcanivorax</taxon>
    </lineage>
</organism>
<dbReference type="Pfam" id="PF04116">
    <property type="entry name" value="FA_hydroxylase"/>
    <property type="match status" value="1"/>
</dbReference>
<proteinExistence type="predicted"/>
<evidence type="ECO:0000313" key="7">
    <source>
        <dbReference type="EMBL" id="MCC4308844.1"/>
    </source>
</evidence>
<dbReference type="GO" id="GO:0016020">
    <property type="term" value="C:membrane"/>
    <property type="evidence" value="ECO:0007669"/>
    <property type="project" value="UniProtKB-SubCell"/>
</dbReference>
<comment type="caution">
    <text evidence="7">The sequence shown here is derived from an EMBL/GenBank/DDBJ whole genome shotgun (WGS) entry which is preliminary data.</text>
</comment>
<evidence type="ECO:0000256" key="2">
    <source>
        <dbReference type="ARBA" id="ARBA00022692"/>
    </source>
</evidence>
<keyword evidence="3 5" id="KW-1133">Transmembrane helix</keyword>
<keyword evidence="8" id="KW-1185">Reference proteome</keyword>
<dbReference type="InterPro" id="IPR050307">
    <property type="entry name" value="Sterol_Desaturase_Related"/>
</dbReference>
<dbReference type="Proteomes" id="UP001108027">
    <property type="component" value="Unassembled WGS sequence"/>
</dbReference>
<feature type="transmembrane region" description="Helical" evidence="5">
    <location>
        <begin position="158"/>
        <end position="180"/>
    </location>
</feature>
<feature type="transmembrane region" description="Helical" evidence="5">
    <location>
        <begin position="58"/>
        <end position="80"/>
    </location>
</feature>
<comment type="subcellular location">
    <subcellularLocation>
        <location evidence="1">Membrane</location>
    </subcellularLocation>
</comment>
<name>A0A9Q3UNS2_9GAMM</name>
<evidence type="ECO:0000256" key="1">
    <source>
        <dbReference type="ARBA" id="ARBA00004370"/>
    </source>
</evidence>
<feature type="domain" description="Fatty acid hydroxylase" evidence="6">
    <location>
        <begin position="207"/>
        <end position="338"/>
    </location>
</feature>
<gene>
    <name evidence="7" type="ORF">LL252_09715</name>
</gene>
<protein>
    <submittedName>
        <fullName evidence="7">Sterol desaturase family protein</fullName>
    </submittedName>
</protein>
<sequence>MSRYLRERFEDVDLTPGQGRISATLAVALGSLALLASFCFLFPQWFTTPEFRGFYNAGLLRGILFAGIGVAFVSGLISVWRHPDARYGLAGMVLACMAALLGSGRLNVPAVEGRSLYAGLDYFVLTLLVLALVFIPLERLYPKDRRQRVLRRGWITDMKYFLFSHVGVQLISFFTVIPIQVFLHDHVHAGFQQWVAAQPLWLQFIEILVVVDLASYWIHRAFHEVPWLWKFHAVHHSSEQLDWMASSRLHLVEIIANRFAGYLPIFLFGFAPSAVYAYLVFISFHAIFIHANVRFRFPGVRWVIATPEFHHWHHSSEDDAVDKNYAAFLPVYDKLFGTLFMPDRLAARYGTRASTQVPEGVVRQFSFPFRRDKAPRP</sequence>